<reference evidence="4 5" key="1">
    <citation type="submission" date="2019-07" db="EMBL/GenBank/DDBJ databases">
        <title>Gilliamella genomes.</title>
        <authorList>
            <person name="Zheng H."/>
        </authorList>
    </citation>
    <scope>NUCLEOTIDE SEQUENCE [LARGE SCALE GENOMIC DNA]</scope>
    <source>
        <strain evidence="4 5">W8127</strain>
    </source>
</reference>
<evidence type="ECO:0000259" key="3">
    <source>
        <dbReference type="PROSITE" id="PS50914"/>
    </source>
</evidence>
<organism evidence="4 5">
    <name type="scientific">Gilliamella apicola</name>
    <dbReference type="NCBI Taxonomy" id="1196095"/>
    <lineage>
        <taxon>Bacteria</taxon>
        <taxon>Pseudomonadati</taxon>
        <taxon>Pseudomonadota</taxon>
        <taxon>Gammaproteobacteria</taxon>
        <taxon>Orbales</taxon>
        <taxon>Orbaceae</taxon>
        <taxon>Gilliamella</taxon>
    </lineage>
</organism>
<accession>A0A1B9JK41</accession>
<dbReference type="InterPro" id="IPR014004">
    <property type="entry name" value="Transpt-assoc_nodulatn_dom_bac"/>
</dbReference>
<dbReference type="PROSITE" id="PS50914">
    <property type="entry name" value="BON"/>
    <property type="match status" value="2"/>
</dbReference>
<dbReference type="RefSeq" id="WP_065738229.1">
    <property type="nucleotide sequence ID" value="NZ_CAMLAP010000023.1"/>
</dbReference>
<feature type="signal peptide" evidence="2">
    <location>
        <begin position="1"/>
        <end position="23"/>
    </location>
</feature>
<keyword evidence="1 2" id="KW-0732">Signal</keyword>
<dbReference type="PROSITE" id="PS51257">
    <property type="entry name" value="PROKAR_LIPOPROTEIN"/>
    <property type="match status" value="1"/>
</dbReference>
<dbReference type="PANTHER" id="PTHR34606:SF4">
    <property type="entry name" value="OUTER MEMBRANE LIPOPROTEIN DOLP"/>
    <property type="match status" value="1"/>
</dbReference>
<feature type="domain" description="BON" evidence="3">
    <location>
        <begin position="48"/>
        <end position="116"/>
    </location>
</feature>
<dbReference type="InterPro" id="IPR007055">
    <property type="entry name" value="BON_dom"/>
</dbReference>
<sequence>MKRAALIAMLITGALMLQGCITAAVIGAGATATAKVATDPRTAGTQVDDTTLNSRMGMKIKNNGPQFIGARIVSSTYSGDIILTGQASREQIEKAESLAYEVEGVKKVYNQIRVGQPVSAGTITNDTWITTKVKSQLILNAKTKARNIKVVTENREVFLIGIVTPEDGKAAAQLASKVDGVKKVITLFTYIEN</sequence>
<dbReference type="InterPro" id="IPR051686">
    <property type="entry name" value="Lipoprotein_DolP"/>
</dbReference>
<protein>
    <submittedName>
        <fullName evidence="4">Divisome-associated lipoprotein YraP</fullName>
    </submittedName>
</protein>
<evidence type="ECO:0000313" key="4">
    <source>
        <dbReference type="EMBL" id="TSJ98526.1"/>
    </source>
</evidence>
<dbReference type="Pfam" id="PF04972">
    <property type="entry name" value="BON"/>
    <property type="match status" value="2"/>
</dbReference>
<dbReference type="Proteomes" id="UP000319483">
    <property type="component" value="Unassembled WGS sequence"/>
</dbReference>
<evidence type="ECO:0000313" key="5">
    <source>
        <dbReference type="Proteomes" id="UP000319483"/>
    </source>
</evidence>
<dbReference type="AlphaFoldDB" id="A0A1B9JK41"/>
<dbReference type="NCBIfam" id="NF008247">
    <property type="entry name" value="PRK11023.1"/>
    <property type="match status" value="1"/>
</dbReference>
<feature type="chain" id="PRO_5011387958" evidence="2">
    <location>
        <begin position="24"/>
        <end position="193"/>
    </location>
</feature>
<dbReference type="SMART" id="SM00749">
    <property type="entry name" value="BON"/>
    <property type="match status" value="2"/>
</dbReference>
<keyword evidence="4" id="KW-0449">Lipoprotein</keyword>
<name>A0A1B9JK41_9GAMM</name>
<dbReference type="PANTHER" id="PTHR34606">
    <property type="entry name" value="BON DOMAIN-CONTAINING PROTEIN"/>
    <property type="match status" value="1"/>
</dbReference>
<proteinExistence type="predicted"/>
<dbReference type="EMBL" id="VMHM01000010">
    <property type="protein sequence ID" value="TSJ98526.1"/>
    <property type="molecule type" value="Genomic_DNA"/>
</dbReference>
<comment type="caution">
    <text evidence="4">The sequence shown here is derived from an EMBL/GenBank/DDBJ whole genome shotgun (WGS) entry which is preliminary data.</text>
</comment>
<gene>
    <name evidence="4" type="primary">yraP</name>
    <name evidence="4" type="ORF">FPQ15_08425</name>
</gene>
<feature type="domain" description="BON" evidence="3">
    <location>
        <begin position="125"/>
        <end position="192"/>
    </location>
</feature>
<dbReference type="OrthoDB" id="9783990at2"/>
<evidence type="ECO:0000256" key="1">
    <source>
        <dbReference type="ARBA" id="ARBA00022729"/>
    </source>
</evidence>
<evidence type="ECO:0000256" key="2">
    <source>
        <dbReference type="SAM" id="SignalP"/>
    </source>
</evidence>